<evidence type="ECO:0000256" key="2">
    <source>
        <dbReference type="ARBA" id="ARBA00023235"/>
    </source>
</evidence>
<dbReference type="EMBL" id="JOPB01000008">
    <property type="protein sequence ID" value="OUI78005.1"/>
    <property type="molecule type" value="Genomic_DNA"/>
</dbReference>
<feature type="domain" description="Pseudouridine synthase RsuA/RluA-like" evidence="3">
    <location>
        <begin position="18"/>
        <end position="166"/>
    </location>
</feature>
<reference evidence="5" key="1">
    <citation type="submission" date="2014-06" db="EMBL/GenBank/DDBJ databases">
        <authorList>
            <person name="Winans N.J."/>
            <person name="Newell P.D."/>
            <person name="Douglas A.E."/>
        </authorList>
    </citation>
    <scope>NUCLEOTIDE SEQUENCE [LARGE SCALE GENOMIC DNA]</scope>
    <source>
        <strain evidence="5">DmL_052</strain>
    </source>
</reference>
<dbReference type="GO" id="GO:0009982">
    <property type="term" value="F:pseudouridine synthase activity"/>
    <property type="evidence" value="ECO:0007669"/>
    <property type="project" value="InterPro"/>
</dbReference>
<dbReference type="GO" id="GO:0140098">
    <property type="term" value="F:catalytic activity, acting on RNA"/>
    <property type="evidence" value="ECO:0007669"/>
    <property type="project" value="UniProtKB-ARBA"/>
</dbReference>
<dbReference type="RefSeq" id="WP_008854698.1">
    <property type="nucleotide sequence ID" value="NZ_JOPB01000008.1"/>
</dbReference>
<protein>
    <submittedName>
        <fullName evidence="4">Pseudouridine synthase</fullName>
    </submittedName>
</protein>
<dbReference type="Proteomes" id="UP000194946">
    <property type="component" value="Unassembled WGS sequence"/>
</dbReference>
<evidence type="ECO:0000256" key="1">
    <source>
        <dbReference type="ARBA" id="ARBA00010876"/>
    </source>
</evidence>
<dbReference type="SUPFAM" id="SSF55120">
    <property type="entry name" value="Pseudouridine synthase"/>
    <property type="match status" value="1"/>
</dbReference>
<dbReference type="InterPro" id="IPR020103">
    <property type="entry name" value="PsdUridine_synth_cat_dom_sf"/>
</dbReference>
<keyword evidence="5" id="KW-1185">Reference proteome</keyword>
<gene>
    <name evidence="4" type="ORF">HK18_10665</name>
</gene>
<dbReference type="InterPro" id="IPR006145">
    <property type="entry name" value="PsdUridine_synth_RsuA/RluA"/>
</dbReference>
<accession>A0A251ZTM3</accession>
<keyword evidence="2" id="KW-0413">Isomerase</keyword>
<dbReference type="GO" id="GO:0000455">
    <property type="term" value="P:enzyme-directed rRNA pseudouridine synthesis"/>
    <property type="evidence" value="ECO:0007669"/>
    <property type="project" value="TreeGrafter"/>
</dbReference>
<sequence length="222" mass="25009">MNNSLTELPFPILFQDNHFIIINKPAGMPVYTNRHSTQKSVEDYFPLLSKRKDGPWLVHRLDQDTAGCLVIALRKQALINAQSCFEKKQVTKIYWAIVKGKPSENSGHINAPLLKVTKDKQWSMQQDPKGQAASTKWKLLGSNGDISCLELQLLTGRTHQARAHCAILGHPIIGDTIYNPKNNQEPHLHLFSRQISLPLSPPLSAVSEPPEHMLFILKKINN</sequence>
<dbReference type="GO" id="GO:0003723">
    <property type="term" value="F:RNA binding"/>
    <property type="evidence" value="ECO:0007669"/>
    <property type="project" value="InterPro"/>
</dbReference>
<comment type="caution">
    <text evidence="4">The sequence shown here is derived from an EMBL/GenBank/DDBJ whole genome shotgun (WGS) entry which is preliminary data.</text>
</comment>
<dbReference type="PROSITE" id="PS01129">
    <property type="entry name" value="PSI_RLU"/>
    <property type="match status" value="1"/>
</dbReference>
<evidence type="ECO:0000313" key="5">
    <source>
        <dbReference type="Proteomes" id="UP000194946"/>
    </source>
</evidence>
<evidence type="ECO:0000259" key="3">
    <source>
        <dbReference type="Pfam" id="PF00849"/>
    </source>
</evidence>
<dbReference type="InterPro" id="IPR050188">
    <property type="entry name" value="RluA_PseudoU_synthase"/>
</dbReference>
<name>A0A251ZTM3_9PROT</name>
<dbReference type="CDD" id="cd02869">
    <property type="entry name" value="PseudoU_synth_RluA_like"/>
    <property type="match status" value="1"/>
</dbReference>
<dbReference type="PANTHER" id="PTHR21600:SF44">
    <property type="entry name" value="RIBOSOMAL LARGE SUBUNIT PSEUDOURIDINE SYNTHASE D"/>
    <property type="match status" value="1"/>
</dbReference>
<dbReference type="Pfam" id="PF00849">
    <property type="entry name" value="PseudoU_synth_2"/>
    <property type="match status" value="1"/>
</dbReference>
<evidence type="ECO:0000313" key="4">
    <source>
        <dbReference type="EMBL" id="OUI78005.1"/>
    </source>
</evidence>
<dbReference type="Gene3D" id="3.30.2350.10">
    <property type="entry name" value="Pseudouridine synthase"/>
    <property type="match status" value="1"/>
</dbReference>
<organism evidence="4 5">
    <name type="scientific">Commensalibacter intestini</name>
    <dbReference type="NCBI Taxonomy" id="479936"/>
    <lineage>
        <taxon>Bacteria</taxon>
        <taxon>Pseudomonadati</taxon>
        <taxon>Pseudomonadota</taxon>
        <taxon>Alphaproteobacteria</taxon>
        <taxon>Acetobacterales</taxon>
        <taxon>Acetobacteraceae</taxon>
    </lineage>
</organism>
<dbReference type="PANTHER" id="PTHR21600">
    <property type="entry name" value="MITOCHONDRIAL RNA PSEUDOURIDINE SYNTHASE"/>
    <property type="match status" value="1"/>
</dbReference>
<dbReference type="InterPro" id="IPR006224">
    <property type="entry name" value="PsdUridine_synth_RluA-like_CS"/>
</dbReference>
<comment type="similarity">
    <text evidence="1">Belongs to the pseudouridine synthase RluA family.</text>
</comment>
<proteinExistence type="inferred from homology"/>
<dbReference type="AlphaFoldDB" id="A0A251ZTM3"/>